<dbReference type="EC" id="2.7.13.3" evidence="2"/>
<evidence type="ECO:0000256" key="4">
    <source>
        <dbReference type="ARBA" id="ARBA00022679"/>
    </source>
</evidence>
<dbReference type="Pfam" id="PF02518">
    <property type="entry name" value="HATPase_c"/>
    <property type="match status" value="1"/>
</dbReference>
<dbReference type="PANTHER" id="PTHR43304">
    <property type="entry name" value="PHYTOCHROME-LIKE PROTEIN CPH1"/>
    <property type="match status" value="1"/>
</dbReference>
<comment type="caution">
    <text evidence="9">The sequence shown here is derived from an EMBL/GenBank/DDBJ whole genome shotgun (WGS) entry which is preliminary data.</text>
</comment>
<accession>A0A4R5DZ85</accession>
<dbReference type="InterPro" id="IPR007891">
    <property type="entry name" value="CHASE3"/>
</dbReference>
<keyword evidence="5" id="KW-0418">Kinase</keyword>
<dbReference type="PANTHER" id="PTHR43304:SF1">
    <property type="entry name" value="PAC DOMAIN-CONTAINING PROTEIN"/>
    <property type="match status" value="1"/>
</dbReference>
<keyword evidence="3" id="KW-0597">Phosphoprotein</keyword>
<keyword evidence="10" id="KW-1185">Reference proteome</keyword>
<dbReference type="AlphaFoldDB" id="A0A4R5DZ85"/>
<dbReference type="PRINTS" id="PR00344">
    <property type="entry name" value="BCTRLSENSOR"/>
</dbReference>
<evidence type="ECO:0000256" key="7">
    <source>
        <dbReference type="SAM" id="Phobius"/>
    </source>
</evidence>
<evidence type="ECO:0000313" key="9">
    <source>
        <dbReference type="EMBL" id="TDE16533.1"/>
    </source>
</evidence>
<gene>
    <name evidence="9" type="ORF">E0F88_09860</name>
</gene>
<organism evidence="9 10">
    <name type="scientific">Dyadobacter psychrotolerans</name>
    <dbReference type="NCBI Taxonomy" id="2541721"/>
    <lineage>
        <taxon>Bacteria</taxon>
        <taxon>Pseudomonadati</taxon>
        <taxon>Bacteroidota</taxon>
        <taxon>Cytophagia</taxon>
        <taxon>Cytophagales</taxon>
        <taxon>Spirosomataceae</taxon>
        <taxon>Dyadobacter</taxon>
    </lineage>
</organism>
<dbReference type="SMART" id="SM00387">
    <property type="entry name" value="HATPase_c"/>
    <property type="match status" value="1"/>
</dbReference>
<dbReference type="InterPro" id="IPR036097">
    <property type="entry name" value="HisK_dim/P_sf"/>
</dbReference>
<dbReference type="RefSeq" id="WP_131958066.1">
    <property type="nucleotide sequence ID" value="NZ_SMFL01000003.1"/>
</dbReference>
<reference evidence="9 10" key="1">
    <citation type="submission" date="2019-03" db="EMBL/GenBank/DDBJ databases">
        <title>Dyadobacter AR-3-6 sp. nov., isolated from arctic soil.</title>
        <authorList>
            <person name="Chaudhary D.K."/>
        </authorList>
    </citation>
    <scope>NUCLEOTIDE SEQUENCE [LARGE SCALE GENOMIC DNA]</scope>
    <source>
        <strain evidence="9 10">AR-3-6</strain>
    </source>
</reference>
<dbReference type="InterPro" id="IPR052162">
    <property type="entry name" value="Sensor_kinase/Photoreceptor"/>
</dbReference>
<protein>
    <recommendedName>
        <fullName evidence="2">histidine kinase</fullName>
        <ecNumber evidence="2">2.7.13.3</ecNumber>
    </recommendedName>
</protein>
<dbReference type="PROSITE" id="PS50109">
    <property type="entry name" value="HIS_KIN"/>
    <property type="match status" value="1"/>
</dbReference>
<dbReference type="SUPFAM" id="SSF55874">
    <property type="entry name" value="ATPase domain of HSP90 chaperone/DNA topoisomerase II/histidine kinase"/>
    <property type="match status" value="1"/>
</dbReference>
<evidence type="ECO:0000256" key="2">
    <source>
        <dbReference type="ARBA" id="ARBA00012438"/>
    </source>
</evidence>
<dbReference type="InterPro" id="IPR003661">
    <property type="entry name" value="HisK_dim/P_dom"/>
</dbReference>
<dbReference type="Gene3D" id="3.30.565.10">
    <property type="entry name" value="Histidine kinase-like ATPase, C-terminal domain"/>
    <property type="match status" value="1"/>
</dbReference>
<dbReference type="Gene3D" id="1.10.287.130">
    <property type="match status" value="1"/>
</dbReference>
<keyword evidence="6" id="KW-0175">Coiled coil</keyword>
<dbReference type="SUPFAM" id="SSF47384">
    <property type="entry name" value="Homodimeric domain of signal transducing histidine kinase"/>
    <property type="match status" value="1"/>
</dbReference>
<keyword evidence="7" id="KW-0472">Membrane</keyword>
<sequence>MRLIRSITEQKLSWFIRFLLGTSLLLIIGLSYSYHTINKELVYFSEKVNRTQKVITALKETSSGLYEVTFLTNSYLFLKDTTYINKSLAALDRLPSIVRNLDTLASDNASQKKRIDTLEDELKKFYKQYAILLRPGSYKTDPAGFNTAYKTTTRDVVTIRKLLSEITGTENKLLTNQEQSRDNYSRQIFRYNWIIMLVAIIFLSSAFILLDRELSRNKLYRVELENKIENLNRSNSELEQFAYVASHDMQEPLRKIRSFADRIIIKYRNEISEDVYQMLTRIDSSSQRMQSLINDLLAFSRTVNAGSKPKKVNLSNLLADAKANLSEMIQEYKAVIHSEVLPVVEVYPSQIVQLFQNLLSNSIKYRKQEQRPVIRLTHRVVEGDIIPNVTPAHRDIQFHKIKIMDNGIGFRKEFADKIFVIFQRLHDRNKFEGTGIGLAICKRVVSNHNGYIFAESTEGEGASFSIYLPAESLLQ</sequence>
<dbReference type="GO" id="GO:0000155">
    <property type="term" value="F:phosphorelay sensor kinase activity"/>
    <property type="evidence" value="ECO:0007669"/>
    <property type="project" value="InterPro"/>
</dbReference>
<dbReference type="InterPro" id="IPR003594">
    <property type="entry name" value="HATPase_dom"/>
</dbReference>
<feature type="transmembrane region" description="Helical" evidence="7">
    <location>
        <begin position="12"/>
        <end position="34"/>
    </location>
</feature>
<dbReference type="InterPro" id="IPR005467">
    <property type="entry name" value="His_kinase_dom"/>
</dbReference>
<dbReference type="EMBL" id="SMFL01000003">
    <property type="protein sequence ID" value="TDE16533.1"/>
    <property type="molecule type" value="Genomic_DNA"/>
</dbReference>
<keyword evidence="7" id="KW-0812">Transmembrane</keyword>
<dbReference type="Pfam" id="PF05227">
    <property type="entry name" value="CHASE3"/>
    <property type="match status" value="1"/>
</dbReference>
<dbReference type="SMART" id="SM00388">
    <property type="entry name" value="HisKA"/>
    <property type="match status" value="1"/>
</dbReference>
<dbReference type="InterPro" id="IPR036890">
    <property type="entry name" value="HATPase_C_sf"/>
</dbReference>
<feature type="transmembrane region" description="Helical" evidence="7">
    <location>
        <begin position="191"/>
        <end position="210"/>
    </location>
</feature>
<dbReference type="CDD" id="cd00082">
    <property type="entry name" value="HisKA"/>
    <property type="match status" value="1"/>
</dbReference>
<proteinExistence type="predicted"/>
<feature type="domain" description="Histidine kinase" evidence="8">
    <location>
        <begin position="244"/>
        <end position="472"/>
    </location>
</feature>
<evidence type="ECO:0000256" key="1">
    <source>
        <dbReference type="ARBA" id="ARBA00000085"/>
    </source>
</evidence>
<evidence type="ECO:0000256" key="6">
    <source>
        <dbReference type="SAM" id="Coils"/>
    </source>
</evidence>
<feature type="coiled-coil region" evidence="6">
    <location>
        <begin position="101"/>
        <end position="128"/>
    </location>
</feature>
<name>A0A4R5DZ85_9BACT</name>
<comment type="catalytic activity">
    <reaction evidence="1">
        <text>ATP + protein L-histidine = ADP + protein N-phospho-L-histidine.</text>
        <dbReference type="EC" id="2.7.13.3"/>
    </reaction>
</comment>
<evidence type="ECO:0000256" key="3">
    <source>
        <dbReference type="ARBA" id="ARBA00022553"/>
    </source>
</evidence>
<dbReference type="Pfam" id="PF00512">
    <property type="entry name" value="HisKA"/>
    <property type="match status" value="1"/>
</dbReference>
<dbReference type="InterPro" id="IPR004358">
    <property type="entry name" value="Sig_transdc_His_kin-like_C"/>
</dbReference>
<evidence type="ECO:0000256" key="5">
    <source>
        <dbReference type="ARBA" id="ARBA00022777"/>
    </source>
</evidence>
<dbReference type="Proteomes" id="UP000294850">
    <property type="component" value="Unassembled WGS sequence"/>
</dbReference>
<dbReference type="OrthoDB" id="9124519at2"/>
<evidence type="ECO:0000259" key="8">
    <source>
        <dbReference type="PROSITE" id="PS50109"/>
    </source>
</evidence>
<keyword evidence="7" id="KW-1133">Transmembrane helix</keyword>
<keyword evidence="4" id="KW-0808">Transferase</keyword>
<evidence type="ECO:0000313" key="10">
    <source>
        <dbReference type="Proteomes" id="UP000294850"/>
    </source>
</evidence>